<keyword evidence="1" id="KW-0732">Signal</keyword>
<evidence type="ECO:0000256" key="1">
    <source>
        <dbReference type="ARBA" id="ARBA00022729"/>
    </source>
</evidence>
<dbReference type="EMBL" id="QJKD01000015">
    <property type="protein sequence ID" value="PXX48922.1"/>
    <property type="molecule type" value="Genomic_DNA"/>
</dbReference>
<dbReference type="InterPro" id="IPR003961">
    <property type="entry name" value="FN3_dom"/>
</dbReference>
<name>A0A2V3YBH7_9FIRM</name>
<dbReference type="Gene3D" id="2.60.200.20">
    <property type="match status" value="1"/>
</dbReference>
<keyword evidence="2" id="KW-0812">Transmembrane</keyword>
<dbReference type="PROSITE" id="PS50006">
    <property type="entry name" value="FHA_DOMAIN"/>
    <property type="match status" value="1"/>
</dbReference>
<dbReference type="Gene3D" id="2.60.40.1220">
    <property type="match status" value="1"/>
</dbReference>
<gene>
    <name evidence="5" type="ORF">DFR60_11595</name>
</gene>
<proteinExistence type="predicted"/>
<dbReference type="SMART" id="SM00240">
    <property type="entry name" value="FHA"/>
    <property type="match status" value="1"/>
</dbReference>
<dbReference type="SMART" id="SM00327">
    <property type="entry name" value="VWA"/>
    <property type="match status" value="1"/>
</dbReference>
<dbReference type="SUPFAM" id="SSF53300">
    <property type="entry name" value="vWA-like"/>
    <property type="match status" value="1"/>
</dbReference>
<dbReference type="SUPFAM" id="SSF49879">
    <property type="entry name" value="SMAD/FHA domain"/>
    <property type="match status" value="1"/>
</dbReference>
<feature type="domain" description="FHA" evidence="3">
    <location>
        <begin position="520"/>
        <end position="569"/>
    </location>
</feature>
<dbReference type="Proteomes" id="UP000248057">
    <property type="component" value="Unassembled WGS sequence"/>
</dbReference>
<dbReference type="CDD" id="cd00198">
    <property type="entry name" value="vWFA"/>
    <property type="match status" value="1"/>
</dbReference>
<dbReference type="PROSITE" id="PS50234">
    <property type="entry name" value="VWFA"/>
    <property type="match status" value="1"/>
</dbReference>
<dbReference type="InterPro" id="IPR000253">
    <property type="entry name" value="FHA_dom"/>
</dbReference>
<keyword evidence="6" id="KW-1185">Reference proteome</keyword>
<comment type="caution">
    <text evidence="5">The sequence shown here is derived from an EMBL/GenBank/DDBJ whole genome shotgun (WGS) entry which is preliminary data.</text>
</comment>
<organism evidence="5 6">
    <name type="scientific">Hungatella effluvii</name>
    <dbReference type="NCBI Taxonomy" id="1096246"/>
    <lineage>
        <taxon>Bacteria</taxon>
        <taxon>Bacillati</taxon>
        <taxon>Bacillota</taxon>
        <taxon>Clostridia</taxon>
        <taxon>Lachnospirales</taxon>
        <taxon>Lachnospiraceae</taxon>
        <taxon>Hungatella</taxon>
    </lineage>
</organism>
<sequence length="592" mass="65510">MGGRVKKMTAWKAAMRAVPGILLAAFLTAALPARMVLAAEGTMVEESTQRIEQVYTNLPEIMVYGYGLDTVTGQNTAAYLGTEELTWQGACSFRDSGEGIYLYVLLDISGSMPKSYFKEIKNGILNLQERLGENDRLVLCTFGEEVRLLADGSQKTEEMRAILDTVENHDQKTLLFEAVDRVGAIAAKTGPEECRRRVLVVISDGEDIAVGKKMAQEAQETLKEYGLPLYGMCIRDTGRDNINSFGEFSRMSGGGIITFGAKEGSTVLTDLYDRLYDCTELQFSSVSNRVSNEFEMFALKTNDGRDTITRQVLDSRWIPDRIPPVITNAAQTGERQISISFSEPVNGLGEISNYLIMQGDTPRTAVGAALEDGNNQNVVLTMESDLTPGTYTVSCKSMTDQSMEKNPLTGTASLYIAETENAADKNTVSDAVSRSIFSRVIAEGDGDTAGVWFLIFMALVVLIIVVAVKLKQTGKQEENRKEEVKKEEPERVNLKRFFDLVIRMDGELPKKARWEIDRSLIIGRADTCDVIFDDPKMSRQHCVLEWNGAALYVNDLNSRNGTFADGKRINVKTELKPGNTVRAGSVEITIRW</sequence>
<feature type="domain" description="VWFA" evidence="4">
    <location>
        <begin position="101"/>
        <end position="275"/>
    </location>
</feature>
<evidence type="ECO:0000313" key="5">
    <source>
        <dbReference type="EMBL" id="PXX48922.1"/>
    </source>
</evidence>
<evidence type="ECO:0000313" key="6">
    <source>
        <dbReference type="Proteomes" id="UP000248057"/>
    </source>
</evidence>
<keyword evidence="2" id="KW-0472">Membrane</keyword>
<dbReference type="CDD" id="cd00063">
    <property type="entry name" value="FN3"/>
    <property type="match status" value="1"/>
</dbReference>
<dbReference type="InterPro" id="IPR014755">
    <property type="entry name" value="Cu-Rt/internalin_Ig-like"/>
</dbReference>
<dbReference type="InterPro" id="IPR050923">
    <property type="entry name" value="Cell_Proc_Reg/RNA_Proc"/>
</dbReference>
<dbReference type="InterPro" id="IPR002035">
    <property type="entry name" value="VWF_A"/>
</dbReference>
<dbReference type="InterPro" id="IPR008984">
    <property type="entry name" value="SMAD_FHA_dom_sf"/>
</dbReference>
<dbReference type="Gene3D" id="3.40.50.410">
    <property type="entry name" value="von Willebrand factor, type A domain"/>
    <property type="match status" value="1"/>
</dbReference>
<dbReference type="Pfam" id="PF00092">
    <property type="entry name" value="VWA"/>
    <property type="match status" value="1"/>
</dbReference>
<keyword evidence="2" id="KW-1133">Transmembrane helix</keyword>
<accession>A0A2V3YBH7</accession>
<reference evidence="5 6" key="1">
    <citation type="submission" date="2018-05" db="EMBL/GenBank/DDBJ databases">
        <title>Genomic Encyclopedia of Type Strains, Phase IV (KMG-IV): sequencing the most valuable type-strain genomes for metagenomic binning, comparative biology and taxonomic classification.</title>
        <authorList>
            <person name="Goeker M."/>
        </authorList>
    </citation>
    <scope>NUCLEOTIDE SEQUENCE [LARGE SCALE GENOMIC DNA]</scope>
    <source>
        <strain evidence="5 6">DSM 24995</strain>
    </source>
</reference>
<evidence type="ECO:0000259" key="4">
    <source>
        <dbReference type="PROSITE" id="PS50234"/>
    </source>
</evidence>
<dbReference type="AlphaFoldDB" id="A0A2V3YBH7"/>
<protein>
    <submittedName>
        <fullName evidence="5">von Willebrand factor type A domain-containing protein</fullName>
    </submittedName>
</protein>
<dbReference type="InterPro" id="IPR036465">
    <property type="entry name" value="vWFA_dom_sf"/>
</dbReference>
<dbReference type="Pfam" id="PF00498">
    <property type="entry name" value="FHA"/>
    <property type="match status" value="1"/>
</dbReference>
<evidence type="ECO:0000256" key="2">
    <source>
        <dbReference type="SAM" id="Phobius"/>
    </source>
</evidence>
<feature type="transmembrane region" description="Helical" evidence="2">
    <location>
        <begin position="449"/>
        <end position="470"/>
    </location>
</feature>
<dbReference type="PANTHER" id="PTHR23308">
    <property type="entry name" value="NUCLEAR INHIBITOR OF PROTEIN PHOSPHATASE-1"/>
    <property type="match status" value="1"/>
</dbReference>
<evidence type="ECO:0000259" key="3">
    <source>
        <dbReference type="PROSITE" id="PS50006"/>
    </source>
</evidence>
<dbReference type="CDD" id="cd00060">
    <property type="entry name" value="FHA"/>
    <property type="match status" value="1"/>
</dbReference>